<keyword evidence="3" id="KW-1185">Reference proteome</keyword>
<sequence length="1201" mass="134207">MMQSTKERMKEKADRDAARELERKQREDMQAARKVATGELKSKEDAQKIYSPQEARDNASAQTFRKQRDEDVREIRSAAAADLERKKDVQAQKDARETSIRDAAARSLKERKAENVQTAFIDQKRDDASKVETNKGVVEAEKLNTPSNFSEDYAKEVHYHKMEDLSKLECYTRSLSINMNDPKKNIHSKSGVANNNKIGVNDHAIYELERTEVGEPEKVSDFIDPKRMTLSEVGLCRFNERNFGEYRHKKLNGNGFVSFATTEFTPGYESEISRMYCPSSVDHRGGSTYGAHGFVPYEHTMSHMQSPKRSHGTEHCALHVDAVHEGKAVFEVHGDTRYKGSVVQDVIKGKKFSSYSINTGYCTITMKDHGNGASDIVESNKLNILAPHPASLELASEEKTMKFADKKIANVRPGTHFERVSNTSFKLDVKELQKAPRDDFRSDKLMVSYSKISEYRDTVAKDEQNANHFVFSTSGKVEMSRADLQASVGSAYYHNNVGLGADYCYLKNGTVPVTWSSLDSTTVSSHGTANFDAMESRDIQVARDKVYTLTQPGNATLLFFNKNASRTESATKDKTVSEYNLKDTMMPKEQLSDLDIHENFAARRAVEDSYEHFHNVANTAVGEYDRGAAVEYRNAAMHTLQKECINPEKLFANPMQDILPTTDKGQPIDSVMMQHIGASNANMYYPSGDCNRDNTCVMLTKNRTFIPYSSLNTDSEYRAAMDQIFTKPQERLAVLGEPQGTTVECSIESSCTKGSSANFLSVKKIHVYQNESSQTIVNEELCNAMHSERIPIKSDTDFLRVFKEELKENNPTSILSDVDYSETHKHITLAEKFAADGTTISEPGHNISNVQFLTRKKTTLEPKRKGLFLRKKHFKEVVTEEENATKAMQGYKDPQYCQSNAKYTFTVGLDKKVSSCFVNSAQYKSDDIPLTNVWHIEERGSVAEREFGLQQDPDNKYDVKLKHNQSFKKLSDVYTAANNSRTCEDDAAVCNTVGTTLNRSGIPSTVGESQQEGKSYDVRVSVVKGGCDDMAHLSRTWSEVGSLGYTSKHDGQYSAEWHSATKERKMDVKKNIFKSAGEIEKSLYLNDSTTVGDAKTLQQAAGENVPGKTVSALSTQFSTKDHDIAEAAVLELSKEERLQESYQITSERFDRTPLEDISSTTAITADQGAINEGFSNSAEGFDAKATTAAVFTADQGAINEG</sequence>
<feature type="compositionally biased region" description="Basic and acidic residues" evidence="1">
    <location>
        <begin position="1"/>
        <end position="31"/>
    </location>
</feature>
<comment type="caution">
    <text evidence="2">The sequence shown here is derived from an EMBL/GenBank/DDBJ whole genome shotgun (WGS) entry which is preliminary data.</text>
</comment>
<gene>
    <name evidence="2" type="ORF">CAXC1_300002</name>
</gene>
<dbReference type="RefSeq" id="WP_338364073.1">
    <property type="nucleotide sequence ID" value="NZ_CAWVOK010000023.1"/>
</dbReference>
<proteinExistence type="predicted"/>
<accession>A0ABP0ESW8</accession>
<evidence type="ECO:0000313" key="3">
    <source>
        <dbReference type="Proteomes" id="UP001314181"/>
    </source>
</evidence>
<organism evidence="2 3">
    <name type="scientific">Candidatus Xenohaliotis californiensis</name>
    <dbReference type="NCBI Taxonomy" id="84677"/>
    <lineage>
        <taxon>Bacteria</taxon>
        <taxon>Pseudomonadati</taxon>
        <taxon>Pseudomonadota</taxon>
        <taxon>Alphaproteobacteria</taxon>
        <taxon>Rickettsiales</taxon>
        <taxon>Anaplasmataceae</taxon>
        <taxon>Candidatus Xenohaliotis</taxon>
    </lineage>
</organism>
<dbReference type="Proteomes" id="UP001314181">
    <property type="component" value="Unassembled WGS sequence"/>
</dbReference>
<feature type="region of interest" description="Disordered" evidence="1">
    <location>
        <begin position="1"/>
        <end position="72"/>
    </location>
</feature>
<reference evidence="2 3" key="1">
    <citation type="submission" date="2024-01" db="EMBL/GenBank/DDBJ databases">
        <authorList>
            <person name="Kunselman E."/>
        </authorList>
    </citation>
    <scope>NUCLEOTIDE SEQUENCE [LARGE SCALE GENOMIC DNA]</scope>
    <source>
        <strain evidence="2">2 abalone samples</strain>
    </source>
</reference>
<evidence type="ECO:0000256" key="1">
    <source>
        <dbReference type="SAM" id="MobiDB-lite"/>
    </source>
</evidence>
<evidence type="ECO:0000313" key="2">
    <source>
        <dbReference type="EMBL" id="CAK8163094.1"/>
    </source>
</evidence>
<protein>
    <submittedName>
        <fullName evidence="2">Uncharacterized protein</fullName>
    </submittedName>
</protein>
<dbReference type="EMBL" id="CAWVOK010000023">
    <property type="protein sequence ID" value="CAK8163094.1"/>
    <property type="molecule type" value="Genomic_DNA"/>
</dbReference>
<name>A0ABP0ESW8_9RICK</name>